<protein>
    <submittedName>
        <fullName evidence="2">Uncharacterized protein</fullName>
    </submittedName>
</protein>
<organism evidence="2 3">
    <name type="scientific">Streptosporangium oxazolinicum</name>
    <dbReference type="NCBI Taxonomy" id="909287"/>
    <lineage>
        <taxon>Bacteria</taxon>
        <taxon>Bacillati</taxon>
        <taxon>Actinomycetota</taxon>
        <taxon>Actinomycetes</taxon>
        <taxon>Streptosporangiales</taxon>
        <taxon>Streptosporangiaceae</taxon>
        <taxon>Streptosporangium</taxon>
    </lineage>
</organism>
<evidence type="ECO:0000313" key="2">
    <source>
        <dbReference type="EMBL" id="GAA4183859.1"/>
    </source>
</evidence>
<feature type="region of interest" description="Disordered" evidence="1">
    <location>
        <begin position="1"/>
        <end position="32"/>
    </location>
</feature>
<sequence length="129" mass="13624">MAFGQTATEAHAGGQGDDETASPAGQEPPEGLSDLARLVSAQGVQTSIIHYVGLRLRSHRPLPFPREDRFELIAHSRDGWEVASVTVGERSGCFVVSLPSVGVTTQMVNADQPHAVVDLILAALPKEAA</sequence>
<name>A0ABP8AH74_9ACTN</name>
<evidence type="ECO:0000256" key="1">
    <source>
        <dbReference type="SAM" id="MobiDB-lite"/>
    </source>
</evidence>
<keyword evidence="3" id="KW-1185">Reference proteome</keyword>
<dbReference type="Proteomes" id="UP001501251">
    <property type="component" value="Unassembled WGS sequence"/>
</dbReference>
<accession>A0ABP8AH74</accession>
<proteinExistence type="predicted"/>
<reference evidence="3" key="1">
    <citation type="journal article" date="2019" name="Int. J. Syst. Evol. Microbiol.">
        <title>The Global Catalogue of Microorganisms (GCM) 10K type strain sequencing project: providing services to taxonomists for standard genome sequencing and annotation.</title>
        <authorList>
            <consortium name="The Broad Institute Genomics Platform"/>
            <consortium name="The Broad Institute Genome Sequencing Center for Infectious Disease"/>
            <person name="Wu L."/>
            <person name="Ma J."/>
        </authorList>
    </citation>
    <scope>NUCLEOTIDE SEQUENCE [LARGE SCALE GENOMIC DNA]</scope>
    <source>
        <strain evidence="3">JCM 17388</strain>
    </source>
</reference>
<gene>
    <name evidence="2" type="ORF">GCM10022252_11840</name>
</gene>
<evidence type="ECO:0000313" key="3">
    <source>
        <dbReference type="Proteomes" id="UP001501251"/>
    </source>
</evidence>
<dbReference type="EMBL" id="BAABAQ010000002">
    <property type="protein sequence ID" value="GAA4183859.1"/>
    <property type="molecule type" value="Genomic_DNA"/>
</dbReference>
<comment type="caution">
    <text evidence="2">The sequence shown here is derived from an EMBL/GenBank/DDBJ whole genome shotgun (WGS) entry which is preliminary data.</text>
</comment>